<reference evidence="1" key="1">
    <citation type="submission" date="2023-12" db="EMBL/GenBank/DDBJ databases">
        <title>Genome assembly of Anisodus tanguticus.</title>
        <authorList>
            <person name="Wang Y.-J."/>
        </authorList>
    </citation>
    <scope>NUCLEOTIDE SEQUENCE</scope>
    <source>
        <strain evidence="1">KB-2021</strain>
        <tissue evidence="1">Leaf</tissue>
    </source>
</reference>
<organism evidence="1 2">
    <name type="scientific">Anisodus tanguticus</name>
    <dbReference type="NCBI Taxonomy" id="243964"/>
    <lineage>
        <taxon>Eukaryota</taxon>
        <taxon>Viridiplantae</taxon>
        <taxon>Streptophyta</taxon>
        <taxon>Embryophyta</taxon>
        <taxon>Tracheophyta</taxon>
        <taxon>Spermatophyta</taxon>
        <taxon>Magnoliopsida</taxon>
        <taxon>eudicotyledons</taxon>
        <taxon>Gunneridae</taxon>
        <taxon>Pentapetalae</taxon>
        <taxon>asterids</taxon>
        <taxon>lamiids</taxon>
        <taxon>Solanales</taxon>
        <taxon>Solanaceae</taxon>
        <taxon>Solanoideae</taxon>
        <taxon>Hyoscyameae</taxon>
        <taxon>Anisodus</taxon>
    </lineage>
</organism>
<name>A0AAE1VGZ7_9SOLA</name>
<evidence type="ECO:0000313" key="1">
    <source>
        <dbReference type="EMBL" id="KAK4363281.1"/>
    </source>
</evidence>
<dbReference type="AlphaFoldDB" id="A0AAE1VGZ7"/>
<sequence length="229" mass="26273">MKGITSQRSSPLMRLPPREFRSLKNYLCLGVVEEHLTKKEIKYKGPSFGSLYNAHSRSHLKELQHKLVGIQMKLKRNYPSARRDVCGRKFANELDDSSSFILVTNEFSCDNLLEYDSFAVIRHDSSSLGDCELKKVFATSDEEIHAYYGTSDQIIFVEHIHDFLFENLSIYNHHINNPSNSSIIFYGLDESLSGFDLILHNSYITRLDEPLSHISPEGPQLDKVDFEVP</sequence>
<evidence type="ECO:0000313" key="2">
    <source>
        <dbReference type="Proteomes" id="UP001291623"/>
    </source>
</evidence>
<dbReference type="EMBL" id="JAVYJV010000009">
    <property type="protein sequence ID" value="KAK4363281.1"/>
    <property type="molecule type" value="Genomic_DNA"/>
</dbReference>
<proteinExistence type="predicted"/>
<dbReference type="Proteomes" id="UP001291623">
    <property type="component" value="Unassembled WGS sequence"/>
</dbReference>
<accession>A0AAE1VGZ7</accession>
<protein>
    <submittedName>
        <fullName evidence="1">Uncharacterized protein</fullName>
    </submittedName>
</protein>
<gene>
    <name evidence="1" type="ORF">RND71_018522</name>
</gene>
<keyword evidence="2" id="KW-1185">Reference proteome</keyword>
<comment type="caution">
    <text evidence="1">The sequence shown here is derived from an EMBL/GenBank/DDBJ whole genome shotgun (WGS) entry which is preliminary data.</text>
</comment>